<protein>
    <submittedName>
        <fullName evidence="1">Uncharacterized protein</fullName>
    </submittedName>
</protein>
<gene>
    <name evidence="1" type="ORF">Xhom_04175</name>
</gene>
<dbReference type="Proteomes" id="UP000225433">
    <property type="component" value="Unassembled WGS sequence"/>
</dbReference>
<sequence>MTIMKTKYIVIIQRAWRNDSGIGIIYSSDQIGFDKRDKAIAHGFKLGEGDDFNIGVLVNDRLVSIDWMNKPVDTEPHVLREAEEQLCLI</sequence>
<comment type="caution">
    <text evidence="1">The sequence shown here is derived from an EMBL/GenBank/DDBJ whole genome shotgun (WGS) entry which is preliminary data.</text>
</comment>
<name>A0A2G0Q228_XENHO</name>
<dbReference type="AlphaFoldDB" id="A0A2G0Q228"/>
<reference evidence="1 2" key="1">
    <citation type="journal article" date="2017" name="Nat. Microbiol.">
        <title>Natural product diversity associated with the nematode symbionts Photorhabdus and Xenorhabdus.</title>
        <authorList>
            <person name="Tobias N.J."/>
            <person name="Wolff H."/>
            <person name="Djahanschiri B."/>
            <person name="Grundmann F."/>
            <person name="Kronenwerth M."/>
            <person name="Shi Y.M."/>
            <person name="Simonyi S."/>
            <person name="Grun P."/>
            <person name="Shapiro-Ilan D."/>
            <person name="Pidot S.J."/>
            <person name="Stinear T.P."/>
            <person name="Ebersberger I."/>
            <person name="Bode H.B."/>
        </authorList>
    </citation>
    <scope>NUCLEOTIDE SEQUENCE [LARGE SCALE GENOMIC DNA]</scope>
    <source>
        <strain evidence="1 2">DSM 17903</strain>
    </source>
</reference>
<dbReference type="STRING" id="351679.A9255_06255"/>
<evidence type="ECO:0000313" key="2">
    <source>
        <dbReference type="Proteomes" id="UP000225433"/>
    </source>
</evidence>
<accession>A0A2G0Q228</accession>
<organism evidence="1 2">
    <name type="scientific">Xenorhabdus hominickii</name>
    <dbReference type="NCBI Taxonomy" id="351679"/>
    <lineage>
        <taxon>Bacteria</taxon>
        <taxon>Pseudomonadati</taxon>
        <taxon>Pseudomonadota</taxon>
        <taxon>Gammaproteobacteria</taxon>
        <taxon>Enterobacterales</taxon>
        <taxon>Morganellaceae</taxon>
        <taxon>Xenorhabdus</taxon>
    </lineage>
</organism>
<proteinExistence type="predicted"/>
<evidence type="ECO:0000313" key="1">
    <source>
        <dbReference type="EMBL" id="PHM53280.1"/>
    </source>
</evidence>
<dbReference type="EMBL" id="NJAI01000007">
    <property type="protein sequence ID" value="PHM53280.1"/>
    <property type="molecule type" value="Genomic_DNA"/>
</dbReference>